<sequence length="241" mass="25359">MTFLVTGFFTALALVVAIGAQSAYVLRQSIRRDRVALIVTICLVSDVILIFAGTAGVGVISEQAPWLLMVLKWAGVAYLIGFAAMSFRSAWRPRAAGLSADDTPAPAPSTNTGSEAAPRDGGGTAVLTQPTTQQMTVVVGRSTPRKTSLRNVVLAALSVSLLNPHAILDTVVLLGTVANSFGDQRWMFAVGAVLASSLWLGVLTVGGRALSPVLDTPRTWRIIDFSVGCIMLAIVTTLILH</sequence>
<evidence type="ECO:0000313" key="8">
    <source>
        <dbReference type="EMBL" id="WFP16442.1"/>
    </source>
</evidence>
<keyword evidence="2" id="KW-1003">Cell membrane</keyword>
<dbReference type="PANTHER" id="PTHR30086">
    <property type="entry name" value="ARGININE EXPORTER PROTEIN ARGO"/>
    <property type="match status" value="1"/>
</dbReference>
<keyword evidence="5 7" id="KW-0472">Membrane</keyword>
<feature type="transmembrane region" description="Helical" evidence="7">
    <location>
        <begin position="6"/>
        <end position="26"/>
    </location>
</feature>
<evidence type="ECO:0000256" key="4">
    <source>
        <dbReference type="ARBA" id="ARBA00022989"/>
    </source>
</evidence>
<dbReference type="Proteomes" id="UP001219037">
    <property type="component" value="Chromosome"/>
</dbReference>
<proteinExistence type="predicted"/>
<accession>A0ABY8H750</accession>
<reference evidence="8 9" key="1">
    <citation type="submission" date="2023-04" db="EMBL/GenBank/DDBJ databases">
        <title>Funneling lignin-derived compounds into biodiesel using alkali-halophilic Citricoccus sp. P2.</title>
        <authorList>
            <person name="Luo C.-B."/>
        </authorList>
    </citation>
    <scope>NUCLEOTIDE SEQUENCE [LARGE SCALE GENOMIC DNA]</scope>
    <source>
        <strain evidence="8 9">P2</strain>
    </source>
</reference>
<feature type="transmembrane region" description="Helical" evidence="7">
    <location>
        <begin position="66"/>
        <end position="85"/>
    </location>
</feature>
<feature type="transmembrane region" description="Helical" evidence="7">
    <location>
        <begin position="186"/>
        <end position="210"/>
    </location>
</feature>
<keyword evidence="4 7" id="KW-1133">Transmembrane helix</keyword>
<dbReference type="RefSeq" id="WP_278157582.1">
    <property type="nucleotide sequence ID" value="NZ_CP121252.1"/>
</dbReference>
<organism evidence="8 9">
    <name type="scientific">Citricoccus muralis</name>
    <dbReference type="NCBI Taxonomy" id="169134"/>
    <lineage>
        <taxon>Bacteria</taxon>
        <taxon>Bacillati</taxon>
        <taxon>Actinomycetota</taxon>
        <taxon>Actinomycetes</taxon>
        <taxon>Micrococcales</taxon>
        <taxon>Micrococcaceae</taxon>
        <taxon>Citricoccus</taxon>
    </lineage>
</organism>
<evidence type="ECO:0000256" key="5">
    <source>
        <dbReference type="ARBA" id="ARBA00023136"/>
    </source>
</evidence>
<evidence type="ECO:0000313" key="9">
    <source>
        <dbReference type="Proteomes" id="UP001219037"/>
    </source>
</evidence>
<evidence type="ECO:0000256" key="1">
    <source>
        <dbReference type="ARBA" id="ARBA00004651"/>
    </source>
</evidence>
<dbReference type="Pfam" id="PF01810">
    <property type="entry name" value="LysE"/>
    <property type="match status" value="1"/>
</dbReference>
<dbReference type="EMBL" id="CP121252">
    <property type="protein sequence ID" value="WFP16442.1"/>
    <property type="molecule type" value="Genomic_DNA"/>
</dbReference>
<dbReference type="InterPro" id="IPR001123">
    <property type="entry name" value="LeuE-type"/>
</dbReference>
<name>A0ABY8H750_9MICC</name>
<evidence type="ECO:0000256" key="7">
    <source>
        <dbReference type="SAM" id="Phobius"/>
    </source>
</evidence>
<feature type="transmembrane region" description="Helical" evidence="7">
    <location>
        <begin position="152"/>
        <end position="174"/>
    </location>
</feature>
<keyword evidence="3 7" id="KW-0812">Transmembrane</keyword>
<feature type="region of interest" description="Disordered" evidence="6">
    <location>
        <begin position="98"/>
        <end position="127"/>
    </location>
</feature>
<feature type="transmembrane region" description="Helical" evidence="7">
    <location>
        <begin position="222"/>
        <end position="240"/>
    </location>
</feature>
<feature type="transmembrane region" description="Helical" evidence="7">
    <location>
        <begin position="35"/>
        <end position="60"/>
    </location>
</feature>
<evidence type="ECO:0000256" key="2">
    <source>
        <dbReference type="ARBA" id="ARBA00022475"/>
    </source>
</evidence>
<dbReference type="PANTHER" id="PTHR30086:SF20">
    <property type="entry name" value="ARGININE EXPORTER PROTEIN ARGO-RELATED"/>
    <property type="match status" value="1"/>
</dbReference>
<evidence type="ECO:0000256" key="6">
    <source>
        <dbReference type="SAM" id="MobiDB-lite"/>
    </source>
</evidence>
<protein>
    <submittedName>
        <fullName evidence="8">LysE/ArgO family amino acid transporter</fullName>
    </submittedName>
</protein>
<evidence type="ECO:0000256" key="3">
    <source>
        <dbReference type="ARBA" id="ARBA00022692"/>
    </source>
</evidence>
<keyword evidence="9" id="KW-1185">Reference proteome</keyword>
<gene>
    <name evidence="8" type="ORF">P8192_13850</name>
</gene>
<comment type="subcellular location">
    <subcellularLocation>
        <location evidence="1">Cell membrane</location>
        <topology evidence="1">Multi-pass membrane protein</topology>
    </subcellularLocation>
</comment>